<evidence type="ECO:0000313" key="2">
    <source>
        <dbReference type="Proteomes" id="UP001595945"/>
    </source>
</evidence>
<gene>
    <name evidence="1" type="ORF">ACFO9K_14830</name>
</gene>
<dbReference type="Proteomes" id="UP001595945">
    <property type="component" value="Unassembled WGS sequence"/>
</dbReference>
<proteinExistence type="predicted"/>
<reference evidence="1 2" key="1">
    <citation type="journal article" date="2019" name="Int. J. Syst. Evol. Microbiol.">
        <title>The Global Catalogue of Microorganisms (GCM) 10K type strain sequencing project: providing services to taxonomists for standard genome sequencing and annotation.</title>
        <authorList>
            <consortium name="The Broad Institute Genomics Platform"/>
            <consortium name="The Broad Institute Genome Sequencing Center for Infectious Disease"/>
            <person name="Wu L."/>
            <person name="Ma J."/>
        </authorList>
    </citation>
    <scope>NUCLEOTIDE SEQUENCE [LARGE SCALE GENOMIC DNA]</scope>
    <source>
        <strain evidence="1 2">XZYJ18</strain>
    </source>
</reference>
<protein>
    <submittedName>
        <fullName evidence="1">Uncharacterized protein</fullName>
    </submittedName>
</protein>
<dbReference type="RefSeq" id="WP_254268812.1">
    <property type="nucleotide sequence ID" value="NZ_CP100400.1"/>
</dbReference>
<organism evidence="1 2">
    <name type="scientific">Halorussus aquaticus</name>
    <dbReference type="NCBI Taxonomy" id="2953748"/>
    <lineage>
        <taxon>Archaea</taxon>
        <taxon>Methanobacteriati</taxon>
        <taxon>Methanobacteriota</taxon>
        <taxon>Stenosarchaea group</taxon>
        <taxon>Halobacteria</taxon>
        <taxon>Halobacteriales</taxon>
        <taxon>Haladaptataceae</taxon>
        <taxon>Halorussus</taxon>
    </lineage>
</organism>
<evidence type="ECO:0000313" key="1">
    <source>
        <dbReference type="EMBL" id="MFC4825532.1"/>
    </source>
</evidence>
<accession>A0ABD5Q4A3</accession>
<dbReference type="EMBL" id="JBHSHT010000002">
    <property type="protein sequence ID" value="MFC4825532.1"/>
    <property type="molecule type" value="Genomic_DNA"/>
</dbReference>
<dbReference type="AlphaFoldDB" id="A0ABD5Q4A3"/>
<keyword evidence="2" id="KW-1185">Reference proteome</keyword>
<name>A0ABD5Q4A3_9EURY</name>
<dbReference type="GeneID" id="73043748"/>
<sequence>MTHCHNCGHTGTFVLLVQCALAVRGPDVDRDAASLADCRPDRAGRVTLPSSRDCSLAVQCPACDSTDVGVAASDLLVCYGPTTTS</sequence>
<comment type="caution">
    <text evidence="1">The sequence shown here is derived from an EMBL/GenBank/DDBJ whole genome shotgun (WGS) entry which is preliminary data.</text>
</comment>